<evidence type="ECO:0000313" key="2">
    <source>
        <dbReference type="Proteomes" id="UP000287651"/>
    </source>
</evidence>
<proteinExistence type="predicted"/>
<sequence length="139" mass="16210">MRCSGNKKINRSAYGWNQRTTNWLSDGSSIWLRRLIDRSPCSCNWTARLTSDWLLCRYVYVAYTGDIMDAGPSPLFVHRVQPNEVLLGMACDLCRCSRYYKIPRNASPITFTIFIKSKKEQSAEDPTVDIVFHFPYHRY</sequence>
<comment type="caution">
    <text evidence="1">The sequence shown here is derived from an EMBL/GenBank/DDBJ whole genome shotgun (WGS) entry which is preliminary data.</text>
</comment>
<dbReference type="AlphaFoldDB" id="A0A426YFL2"/>
<dbReference type="Proteomes" id="UP000287651">
    <property type="component" value="Unassembled WGS sequence"/>
</dbReference>
<dbReference type="EMBL" id="AMZH03012712">
    <property type="protein sequence ID" value="RRT50541.1"/>
    <property type="molecule type" value="Genomic_DNA"/>
</dbReference>
<organism evidence="1 2">
    <name type="scientific">Ensete ventricosum</name>
    <name type="common">Abyssinian banana</name>
    <name type="synonym">Musa ensete</name>
    <dbReference type="NCBI Taxonomy" id="4639"/>
    <lineage>
        <taxon>Eukaryota</taxon>
        <taxon>Viridiplantae</taxon>
        <taxon>Streptophyta</taxon>
        <taxon>Embryophyta</taxon>
        <taxon>Tracheophyta</taxon>
        <taxon>Spermatophyta</taxon>
        <taxon>Magnoliopsida</taxon>
        <taxon>Liliopsida</taxon>
        <taxon>Zingiberales</taxon>
        <taxon>Musaceae</taxon>
        <taxon>Ensete</taxon>
    </lineage>
</organism>
<reference evidence="1 2" key="1">
    <citation type="journal article" date="2014" name="Agronomy (Basel)">
        <title>A Draft Genome Sequence for Ensete ventricosum, the Drought-Tolerant Tree Against Hunger.</title>
        <authorList>
            <person name="Harrison J."/>
            <person name="Moore K.A."/>
            <person name="Paszkiewicz K."/>
            <person name="Jones T."/>
            <person name="Grant M."/>
            <person name="Ambacheew D."/>
            <person name="Muzemil S."/>
            <person name="Studholme D.J."/>
        </authorList>
    </citation>
    <scope>NUCLEOTIDE SEQUENCE [LARGE SCALE GENOMIC DNA]</scope>
</reference>
<gene>
    <name evidence="1" type="ORF">B296_00048372</name>
</gene>
<protein>
    <submittedName>
        <fullName evidence="1">Uncharacterized protein</fullName>
    </submittedName>
</protein>
<name>A0A426YFL2_ENSVE</name>
<evidence type="ECO:0000313" key="1">
    <source>
        <dbReference type="EMBL" id="RRT50541.1"/>
    </source>
</evidence>
<accession>A0A426YFL2</accession>